<dbReference type="Proteomes" id="UP000298458">
    <property type="component" value="Unassembled WGS sequence"/>
</dbReference>
<dbReference type="RefSeq" id="WP_135767146.1">
    <property type="nucleotide sequence ID" value="NZ_RQET01000004.1"/>
</dbReference>
<dbReference type="PANTHER" id="PTHR36456:SF1">
    <property type="entry name" value="UPF0232 PROTEIN SCO3875"/>
    <property type="match status" value="1"/>
</dbReference>
<dbReference type="AlphaFoldDB" id="A0A4R9GI93"/>
<name>A0A4R9GI93_9LEPT</name>
<organism evidence="1 2">
    <name type="scientific">Leptospira fletcheri</name>
    <dbReference type="NCBI Taxonomy" id="2484981"/>
    <lineage>
        <taxon>Bacteria</taxon>
        <taxon>Pseudomonadati</taxon>
        <taxon>Spirochaetota</taxon>
        <taxon>Spirochaetia</taxon>
        <taxon>Leptospirales</taxon>
        <taxon>Leptospiraceae</taxon>
        <taxon>Leptospira</taxon>
    </lineage>
</organism>
<protein>
    <submittedName>
        <fullName evidence="1">DUF721 domain-containing protein</fullName>
    </submittedName>
</protein>
<dbReference type="OrthoDB" id="340781at2"/>
<dbReference type="PANTHER" id="PTHR36456">
    <property type="entry name" value="UPF0232 PROTEIN SCO3875"/>
    <property type="match status" value="1"/>
</dbReference>
<dbReference type="InterPro" id="IPR007922">
    <property type="entry name" value="DciA-like"/>
</dbReference>
<dbReference type="EMBL" id="RQET01000004">
    <property type="protein sequence ID" value="TGK11743.1"/>
    <property type="molecule type" value="Genomic_DNA"/>
</dbReference>
<keyword evidence="2" id="KW-1185">Reference proteome</keyword>
<sequence>MPATKGPEEPEKIEISDLKDLLEDLGWSEENIHSQILLRTIAQRWSDIVGPIFSLESEPHSISGDTLIIIVSHTAYKQELFFLKQRIISYSKRLLGKGVLRSIQVRIGNLSQKGKRKTLTEAPKTGLVGKDDLLKILEKETDPIAKKRLLELIEYL</sequence>
<accession>A0A4R9GI93</accession>
<dbReference type="Pfam" id="PF05258">
    <property type="entry name" value="DciA"/>
    <property type="match status" value="1"/>
</dbReference>
<comment type="caution">
    <text evidence="1">The sequence shown here is derived from an EMBL/GenBank/DDBJ whole genome shotgun (WGS) entry which is preliminary data.</text>
</comment>
<evidence type="ECO:0000313" key="2">
    <source>
        <dbReference type="Proteomes" id="UP000298458"/>
    </source>
</evidence>
<proteinExistence type="predicted"/>
<evidence type="ECO:0000313" key="1">
    <source>
        <dbReference type="EMBL" id="TGK11743.1"/>
    </source>
</evidence>
<reference evidence="1" key="1">
    <citation type="journal article" date="2019" name="PLoS Negl. Trop. Dis.">
        <title>Revisiting the worldwide diversity of Leptospira species in the environment.</title>
        <authorList>
            <person name="Vincent A.T."/>
            <person name="Schiettekatte O."/>
            <person name="Bourhy P."/>
            <person name="Veyrier F.J."/>
            <person name="Picardeau M."/>
        </authorList>
    </citation>
    <scope>NUCLEOTIDE SEQUENCE [LARGE SCALE GENOMIC DNA]</scope>
    <source>
        <strain evidence="1">SSW15</strain>
    </source>
</reference>
<gene>
    <name evidence="1" type="ORF">EHO60_05470</name>
</gene>